<evidence type="ECO:0000313" key="7">
    <source>
        <dbReference type="Ensembl" id="ENSCPVP00000020519.2"/>
    </source>
</evidence>
<reference evidence="7" key="1">
    <citation type="submission" date="2020-02" db="EMBL/GenBank/DDBJ databases">
        <authorList>
            <person name="Enbody D E."/>
            <person name="Pettersson E M."/>
        </authorList>
    </citation>
    <scope>NUCLEOTIDE SEQUENCE [LARGE SCALE GENOMIC DNA]</scope>
</reference>
<dbReference type="PRINTS" id="PR01694">
    <property type="entry name" value="BAIPRECURSOR"/>
</dbReference>
<name>A0A8C3NG39_GEOPR</name>
<dbReference type="PRINTS" id="PR00249">
    <property type="entry name" value="GPCRSECRETIN"/>
</dbReference>
<dbReference type="Ensembl" id="ENSCPVT00000021442.2">
    <property type="protein sequence ID" value="ENSCPVP00000020519.2"/>
    <property type="gene ID" value="ENSCPVG00000014880.2"/>
</dbReference>
<dbReference type="Gene3D" id="1.20.1070.10">
    <property type="entry name" value="Rhodopsin 7-helix transmembrane proteins"/>
    <property type="match status" value="1"/>
</dbReference>
<dbReference type="InterPro" id="IPR000832">
    <property type="entry name" value="GPCR_2_secretin-like"/>
</dbReference>
<feature type="transmembrane region" description="Helical" evidence="6">
    <location>
        <begin position="195"/>
        <end position="217"/>
    </location>
</feature>
<dbReference type="GO" id="GO:0007422">
    <property type="term" value="P:peripheral nervous system development"/>
    <property type="evidence" value="ECO:0007669"/>
    <property type="project" value="TreeGrafter"/>
</dbReference>
<feature type="transmembrane region" description="Helical" evidence="6">
    <location>
        <begin position="151"/>
        <end position="174"/>
    </location>
</feature>
<evidence type="ECO:0000256" key="4">
    <source>
        <dbReference type="ARBA" id="ARBA00023136"/>
    </source>
</evidence>
<dbReference type="GO" id="GO:0007166">
    <property type="term" value="P:cell surface receptor signaling pathway"/>
    <property type="evidence" value="ECO:0007669"/>
    <property type="project" value="InterPro"/>
</dbReference>
<dbReference type="GO" id="GO:0007189">
    <property type="term" value="P:adenylate cyclase-activating G protein-coupled receptor signaling pathway"/>
    <property type="evidence" value="ECO:0007669"/>
    <property type="project" value="TreeGrafter"/>
</dbReference>
<keyword evidence="2 6" id="KW-0812">Transmembrane</keyword>
<keyword evidence="3 6" id="KW-1133">Transmembrane helix</keyword>
<feature type="transmembrane region" description="Helical" evidence="6">
    <location>
        <begin position="113"/>
        <end position="131"/>
    </location>
</feature>
<feature type="compositionally biased region" description="Basic and acidic residues" evidence="5">
    <location>
        <begin position="458"/>
        <end position="480"/>
    </location>
</feature>
<dbReference type="FunFam" id="1.20.1070.10:FF:000016">
    <property type="entry name" value="Adhesion G protein-coupled receptor B2"/>
    <property type="match status" value="1"/>
</dbReference>
<sequence length="595" mass="64724">MDPSGTPSVPLMIGCAVSCMALLTLLVIYAAFWRFIKSERSIILLNFCVSILASNILILVGQSQMLSKGVCTMTAAFLHFFFLSSFCWVLTEAWQSYLAVIGRIRTRLVRKRFLCLGWGLPALVVAVSVGFTRTKGYGTASYCWLSLEGGLLYAFVGPAAVIVLVNMLVGIIVFNKLMSRDGISDKSKKQRAGASLWSSCVVLPLLALTWMSAVLAMTDRRSILFQVLFAVFNSVQGFVIITVHGFLRREVQDVVKCQMGGCRSEENENSPDSCKNGQVQILTDFEKDVDLACQTVLFKEVNTCNPATITGTLSRISLDGDEDPKLNTSSEGGLGFSSLPGNIPPASILVQVPKMTPNVVAGLTELGEPPAQQLSLEAPGPVYLCTESSLRPLEYGWIRAPEPPRESDYMMLPRRTGSLKPFKPREEGTLGPGAEEAVPGGTGRPAAEGEAYPGFVAVDHEGRDGDRAGDRAGDSAEGQRAEPMATGPALPPQKVMHTRKRHSELYHELNQKFHTLDRYRAPSTGSSKVRSWRPRPALVCTLPAFSSSCMDCGTPGRLRAPRGAAGAERWGFSAARKAVERLLGWRGQEHGQRKC</sequence>
<dbReference type="PROSITE" id="PS50261">
    <property type="entry name" value="G_PROTEIN_RECEP_F2_4"/>
    <property type="match status" value="1"/>
</dbReference>
<feature type="transmembrane region" description="Helical" evidence="6">
    <location>
        <begin position="44"/>
        <end position="65"/>
    </location>
</feature>
<protein>
    <submittedName>
        <fullName evidence="7">Uncharacterized protein</fullName>
    </submittedName>
</protein>
<dbReference type="GO" id="GO:0005886">
    <property type="term" value="C:plasma membrane"/>
    <property type="evidence" value="ECO:0007669"/>
    <property type="project" value="TreeGrafter"/>
</dbReference>
<dbReference type="InterPro" id="IPR008077">
    <property type="entry name" value="GPCR_2_brain_angio_inhib"/>
</dbReference>
<dbReference type="PANTHER" id="PTHR12011:SF41">
    <property type="entry name" value="ADHESION G PROTEIN-COUPLED RECEPTOR B2"/>
    <property type="match status" value="1"/>
</dbReference>
<evidence type="ECO:0000256" key="2">
    <source>
        <dbReference type="ARBA" id="ARBA00022692"/>
    </source>
</evidence>
<reference evidence="7" key="2">
    <citation type="submission" date="2025-08" db="UniProtKB">
        <authorList>
            <consortium name="Ensembl"/>
        </authorList>
    </citation>
    <scope>IDENTIFICATION</scope>
</reference>
<dbReference type="GO" id="GO:0016525">
    <property type="term" value="P:negative regulation of angiogenesis"/>
    <property type="evidence" value="ECO:0007669"/>
    <property type="project" value="InterPro"/>
</dbReference>
<evidence type="ECO:0000256" key="5">
    <source>
        <dbReference type="SAM" id="MobiDB-lite"/>
    </source>
</evidence>
<accession>A0A8C3NG39</accession>
<comment type="subcellular location">
    <subcellularLocation>
        <location evidence="1">Membrane</location>
        <topology evidence="1">Multi-pass membrane protein</topology>
    </subcellularLocation>
</comment>
<evidence type="ECO:0000256" key="1">
    <source>
        <dbReference type="ARBA" id="ARBA00004141"/>
    </source>
</evidence>
<feature type="transmembrane region" description="Helical" evidence="6">
    <location>
        <begin position="223"/>
        <end position="247"/>
    </location>
</feature>
<feature type="transmembrane region" description="Helical" evidence="6">
    <location>
        <begin position="12"/>
        <end position="32"/>
    </location>
</feature>
<keyword evidence="8" id="KW-1185">Reference proteome</keyword>
<dbReference type="GO" id="GO:0004930">
    <property type="term" value="F:G protein-coupled receptor activity"/>
    <property type="evidence" value="ECO:0007669"/>
    <property type="project" value="InterPro"/>
</dbReference>
<dbReference type="AlphaFoldDB" id="A0A8C3NG39"/>
<dbReference type="Pfam" id="PF00002">
    <property type="entry name" value="7tm_2"/>
    <property type="match status" value="1"/>
</dbReference>
<reference evidence="7" key="3">
    <citation type="submission" date="2025-09" db="UniProtKB">
        <authorList>
            <consortium name="Ensembl"/>
        </authorList>
    </citation>
    <scope>IDENTIFICATION</scope>
</reference>
<feature type="transmembrane region" description="Helical" evidence="6">
    <location>
        <begin position="77"/>
        <end position="101"/>
    </location>
</feature>
<dbReference type="InterPro" id="IPR017981">
    <property type="entry name" value="GPCR_2-like_7TM"/>
</dbReference>
<proteinExistence type="predicted"/>
<evidence type="ECO:0000313" key="8">
    <source>
        <dbReference type="Proteomes" id="UP000694382"/>
    </source>
</evidence>
<accession>A0A8U8BK64</accession>
<evidence type="ECO:0000256" key="3">
    <source>
        <dbReference type="ARBA" id="ARBA00022989"/>
    </source>
</evidence>
<organism evidence="7 8">
    <name type="scientific">Geospiza parvula</name>
    <name type="common">Small tree-finch</name>
    <name type="synonym">Camarhynchus parvulus</name>
    <dbReference type="NCBI Taxonomy" id="87175"/>
    <lineage>
        <taxon>Eukaryota</taxon>
        <taxon>Metazoa</taxon>
        <taxon>Chordata</taxon>
        <taxon>Craniata</taxon>
        <taxon>Vertebrata</taxon>
        <taxon>Euteleostomi</taxon>
        <taxon>Archelosauria</taxon>
        <taxon>Archosauria</taxon>
        <taxon>Dinosauria</taxon>
        <taxon>Saurischia</taxon>
        <taxon>Theropoda</taxon>
        <taxon>Coelurosauria</taxon>
        <taxon>Aves</taxon>
        <taxon>Neognathae</taxon>
        <taxon>Neoaves</taxon>
        <taxon>Telluraves</taxon>
        <taxon>Australaves</taxon>
        <taxon>Passeriformes</taxon>
        <taxon>Thraupidae</taxon>
        <taxon>Camarhynchus</taxon>
    </lineage>
</organism>
<dbReference type="PANTHER" id="PTHR12011">
    <property type="entry name" value="ADHESION G-PROTEIN COUPLED RECEPTOR"/>
    <property type="match status" value="1"/>
</dbReference>
<dbReference type="Proteomes" id="UP000694382">
    <property type="component" value="Chromosome 23"/>
</dbReference>
<feature type="region of interest" description="Disordered" evidence="5">
    <location>
        <begin position="416"/>
        <end position="494"/>
    </location>
</feature>
<dbReference type="SUPFAM" id="SSF81321">
    <property type="entry name" value="Family A G protein-coupled receptor-like"/>
    <property type="match status" value="1"/>
</dbReference>
<evidence type="ECO:0000256" key="6">
    <source>
        <dbReference type="SAM" id="Phobius"/>
    </source>
</evidence>
<keyword evidence="4 6" id="KW-0472">Membrane</keyword>